<dbReference type="eggNOG" id="COG1544">
    <property type="taxonomic scope" value="Bacteria"/>
</dbReference>
<dbReference type="NCBIfam" id="TIGR00741">
    <property type="entry name" value="yfiA"/>
    <property type="match status" value="1"/>
</dbReference>
<keyword evidence="4" id="KW-0963">Cytoplasm</keyword>
<reference evidence="7 8" key="1">
    <citation type="journal article" date="2011" name="J. Bacteriol.">
        <title>Complete genome sequence of Polymorphum gilvum SL003B-26A1T, a crude oil-degrading bacterium from oil-polluted saline soil.</title>
        <authorList>
            <person name="Li S.G."/>
            <person name="Tang Y.Q."/>
            <person name="Nie Y."/>
            <person name="Cai M."/>
            <person name="Wu X.L."/>
        </authorList>
    </citation>
    <scope>NUCLEOTIDE SEQUENCE [LARGE SCALE GENOMIC DNA]</scope>
    <source>
        <strain evidence="8">LMG 25793 / CGMCC 1.9160 / SL003B-26A1</strain>
    </source>
</reference>
<dbReference type="Gene3D" id="3.30.160.100">
    <property type="entry name" value="Ribosome hibernation promotion factor-like"/>
    <property type="match status" value="1"/>
</dbReference>
<dbReference type="PATRIC" id="fig|991905.3.peg.4051"/>
<comment type="function">
    <text evidence="4">Required for dimerization of active 70S ribosomes into 100S ribosomes in stationary phase; 100S ribosomes are translationally inactive and sometimes present during exponential growth.</text>
</comment>
<keyword evidence="8" id="KW-1185">Reference proteome</keyword>
<accession>F2J5I2</accession>
<dbReference type="STRING" id="991905.SL003B_3932"/>
<keyword evidence="7" id="KW-0687">Ribonucleoprotein</keyword>
<keyword evidence="5" id="KW-0175">Coiled coil</keyword>
<comment type="subunit">
    <text evidence="2">Associates exclusively with 100S ribosomes, which are dimers of 70S ribosomes.</text>
</comment>
<dbReference type="KEGG" id="pgv:SL003B_3932"/>
<keyword evidence="7" id="KW-0689">Ribosomal protein</keyword>
<dbReference type="Proteomes" id="UP000008130">
    <property type="component" value="Chromosome"/>
</dbReference>
<dbReference type="InterPro" id="IPR032528">
    <property type="entry name" value="Ribosom_S30AE_C"/>
</dbReference>
<organism evidence="7 8">
    <name type="scientific">Polymorphum gilvum (strain LMG 25793 / CGMCC 1.9160 / SL003B-26A1)</name>
    <dbReference type="NCBI Taxonomy" id="991905"/>
    <lineage>
        <taxon>Bacteria</taxon>
        <taxon>Pseudomonadati</taxon>
        <taxon>Pseudomonadota</taxon>
        <taxon>Alphaproteobacteria</taxon>
        <taxon>Rhodobacterales</taxon>
        <taxon>Paracoccaceae</taxon>
        <taxon>Polymorphum</taxon>
    </lineage>
</organism>
<dbReference type="InterPro" id="IPR036567">
    <property type="entry name" value="RHF-like"/>
</dbReference>
<evidence type="ECO:0000256" key="1">
    <source>
        <dbReference type="ARBA" id="ARBA00022845"/>
    </source>
</evidence>
<dbReference type="PANTHER" id="PTHR33231:SF1">
    <property type="entry name" value="30S RIBOSOMAL PROTEIN"/>
    <property type="match status" value="1"/>
</dbReference>
<evidence type="ECO:0000256" key="5">
    <source>
        <dbReference type="SAM" id="Coils"/>
    </source>
</evidence>
<evidence type="ECO:0000256" key="3">
    <source>
        <dbReference type="ARBA" id="ARBA00041148"/>
    </source>
</evidence>
<dbReference type="Pfam" id="PF16321">
    <property type="entry name" value="Ribosom_S30AE_C"/>
    <property type="match status" value="1"/>
</dbReference>
<comment type="similarity">
    <text evidence="4">Belongs to the HPF/YfiA ribosome-associated protein family. Long HPF subfamily.</text>
</comment>
<dbReference type="GO" id="GO:0022627">
    <property type="term" value="C:cytosolic small ribosomal subunit"/>
    <property type="evidence" value="ECO:0007669"/>
    <property type="project" value="TreeGrafter"/>
</dbReference>
<dbReference type="GO" id="GO:0045900">
    <property type="term" value="P:negative regulation of translational elongation"/>
    <property type="evidence" value="ECO:0007669"/>
    <property type="project" value="TreeGrafter"/>
</dbReference>
<evidence type="ECO:0000259" key="6">
    <source>
        <dbReference type="Pfam" id="PF16321"/>
    </source>
</evidence>
<dbReference type="SUPFAM" id="SSF69754">
    <property type="entry name" value="Ribosome binding protein Y (YfiA homologue)"/>
    <property type="match status" value="1"/>
</dbReference>
<dbReference type="InterPro" id="IPR003489">
    <property type="entry name" value="RHF/RaiA"/>
</dbReference>
<dbReference type="RefSeq" id="WP_013654661.1">
    <property type="nucleotide sequence ID" value="NC_015259.1"/>
</dbReference>
<dbReference type="HAMAP" id="MF_00839">
    <property type="entry name" value="HPF"/>
    <property type="match status" value="1"/>
</dbReference>
<dbReference type="PANTHER" id="PTHR33231">
    <property type="entry name" value="30S RIBOSOMAL PROTEIN"/>
    <property type="match status" value="1"/>
</dbReference>
<dbReference type="AlphaFoldDB" id="F2J5I2"/>
<comment type="subcellular location">
    <subcellularLocation>
        <location evidence="4">Cytoplasm</location>
    </subcellularLocation>
</comment>
<feature type="coiled-coil region" evidence="5">
    <location>
        <begin position="101"/>
        <end position="128"/>
    </location>
</feature>
<dbReference type="Pfam" id="PF02482">
    <property type="entry name" value="Ribosomal_S30AE"/>
    <property type="match status" value="1"/>
</dbReference>
<proteinExistence type="inferred from homology"/>
<dbReference type="GO" id="GO:0043024">
    <property type="term" value="F:ribosomal small subunit binding"/>
    <property type="evidence" value="ECO:0007669"/>
    <property type="project" value="TreeGrafter"/>
</dbReference>
<dbReference type="InterPro" id="IPR038416">
    <property type="entry name" value="Ribosom_S30AE_C_sf"/>
</dbReference>
<dbReference type="InterPro" id="IPR050574">
    <property type="entry name" value="HPF/YfiA_ribosome-assoc"/>
</dbReference>
<dbReference type="EMBL" id="CP002568">
    <property type="protein sequence ID" value="ADZ72352.1"/>
    <property type="molecule type" value="Genomic_DNA"/>
</dbReference>
<name>F2J5I2_POLGS</name>
<dbReference type="Gene3D" id="3.30.505.50">
    <property type="entry name" value="Sigma 54 modulation/S30EA ribosomal protein, C-terminal domain"/>
    <property type="match status" value="1"/>
</dbReference>
<gene>
    <name evidence="7" type="primary">yfiA</name>
    <name evidence="4" type="synonym">hpf</name>
    <name evidence="7" type="ordered locus">SL003B_3932</name>
</gene>
<dbReference type="InterPro" id="IPR034694">
    <property type="entry name" value="HPF_long/plastid"/>
</dbReference>
<evidence type="ECO:0000256" key="4">
    <source>
        <dbReference type="HAMAP-Rule" id="MF_00839"/>
    </source>
</evidence>
<dbReference type="HOGENOM" id="CLU_071472_0_1_5"/>
<feature type="domain" description="Sigma 54 modulation/S30EA ribosomal protein C-terminal" evidence="6">
    <location>
        <begin position="157"/>
        <end position="210"/>
    </location>
</feature>
<sequence length="223" mass="24608">MLRISERLAFRTPVMPATCRSRKQEEVLMTLRISGKNVDVGDALRDHVNDRIADALSKYFDGGYNGHVTLSREGAGFKTECGLHLDTGIVLQVSGEDHDPRNSFDRAADRIEKRLRRYKRKLKAHHGTNGSSRESFEAASYILASPEEEEEVPADFNPLVIAETSARIKTLTVGMAVMELDLSEAPVVVFKNAANGGVNVVYRRADGNIGWVDPALVGQQAKQ</sequence>
<evidence type="ECO:0000313" key="7">
    <source>
        <dbReference type="EMBL" id="ADZ72352.1"/>
    </source>
</evidence>
<protein>
    <recommendedName>
        <fullName evidence="3 4">Ribosome hibernation promoting factor</fullName>
        <shortName evidence="4">HPF</shortName>
    </recommendedName>
</protein>
<comment type="subunit">
    <text evidence="4">Interacts with 100S ribosomes.</text>
</comment>
<evidence type="ECO:0000256" key="2">
    <source>
        <dbReference type="ARBA" id="ARBA00038695"/>
    </source>
</evidence>
<keyword evidence="1 4" id="KW-0810">Translation regulation</keyword>
<evidence type="ECO:0000313" key="8">
    <source>
        <dbReference type="Proteomes" id="UP000008130"/>
    </source>
</evidence>